<organism evidence="1 2">
    <name type="scientific">Branchiibius cervicis</name>
    <dbReference type="NCBI Taxonomy" id="908252"/>
    <lineage>
        <taxon>Bacteria</taxon>
        <taxon>Bacillati</taxon>
        <taxon>Actinomycetota</taxon>
        <taxon>Actinomycetes</taxon>
        <taxon>Micrococcales</taxon>
        <taxon>Dermacoccaceae</taxon>
        <taxon>Branchiibius</taxon>
    </lineage>
</organism>
<sequence>MTRRTARTLTTARLARPLLAGVLLTGTALTLSGCFYLSPDEVTSYNASDGIAVNVGPVHLSNLLVVTSAKGAQGHVSGTATNPTQQPVQLTVTPTGGSATTVTVPAATAVRLDGQPSGNTTATAGPVNIAAVGAEPGANTQVTFATQAGGSVPVSVPVVLDTAPYGSASVSHATYDAPTSSAGE</sequence>
<name>A0ABW2AWD7_9MICO</name>
<dbReference type="RefSeq" id="WP_377824314.1">
    <property type="nucleotide sequence ID" value="NZ_JBHSWJ010000002.1"/>
</dbReference>
<gene>
    <name evidence="1" type="ORF">ACFQBT_16370</name>
</gene>
<reference evidence="2" key="1">
    <citation type="journal article" date="2019" name="Int. J. Syst. Evol. Microbiol.">
        <title>The Global Catalogue of Microorganisms (GCM) 10K type strain sequencing project: providing services to taxonomists for standard genome sequencing and annotation.</title>
        <authorList>
            <consortium name="The Broad Institute Genomics Platform"/>
            <consortium name="The Broad Institute Genome Sequencing Center for Infectious Disease"/>
            <person name="Wu L."/>
            <person name="Ma J."/>
        </authorList>
    </citation>
    <scope>NUCLEOTIDE SEQUENCE [LARGE SCALE GENOMIC DNA]</scope>
    <source>
        <strain evidence="2">NBRC 106593</strain>
    </source>
</reference>
<dbReference type="PROSITE" id="PS51257">
    <property type="entry name" value="PROKAR_LIPOPROTEIN"/>
    <property type="match status" value="1"/>
</dbReference>
<protein>
    <recommendedName>
        <fullName evidence="3">Lipoprotein</fullName>
    </recommendedName>
</protein>
<proteinExistence type="predicted"/>
<accession>A0ABW2AWD7</accession>
<comment type="caution">
    <text evidence="1">The sequence shown here is derived from an EMBL/GenBank/DDBJ whole genome shotgun (WGS) entry which is preliminary data.</text>
</comment>
<dbReference type="EMBL" id="JBHSWJ010000002">
    <property type="protein sequence ID" value="MFC6715303.1"/>
    <property type="molecule type" value="Genomic_DNA"/>
</dbReference>
<evidence type="ECO:0008006" key="3">
    <source>
        <dbReference type="Google" id="ProtNLM"/>
    </source>
</evidence>
<dbReference type="Proteomes" id="UP001596356">
    <property type="component" value="Unassembled WGS sequence"/>
</dbReference>
<keyword evidence="2" id="KW-1185">Reference proteome</keyword>
<evidence type="ECO:0000313" key="1">
    <source>
        <dbReference type="EMBL" id="MFC6715303.1"/>
    </source>
</evidence>
<evidence type="ECO:0000313" key="2">
    <source>
        <dbReference type="Proteomes" id="UP001596356"/>
    </source>
</evidence>